<protein>
    <recommendedName>
        <fullName evidence="14">Hexokinase</fullName>
    </recommendedName>
</protein>
<dbReference type="InterPro" id="IPR043129">
    <property type="entry name" value="ATPase_NBD"/>
</dbReference>
<evidence type="ECO:0000256" key="3">
    <source>
        <dbReference type="ARBA" id="ARBA00009225"/>
    </source>
</evidence>
<keyword evidence="13" id="KW-1185">Reference proteome</keyword>
<comment type="catalytic activity">
    <reaction evidence="9">
        <text>D-fructose + ATP = D-fructose 6-phosphate + ADP + H(+)</text>
        <dbReference type="Rhea" id="RHEA:16125"/>
        <dbReference type="ChEBI" id="CHEBI:15378"/>
        <dbReference type="ChEBI" id="CHEBI:30616"/>
        <dbReference type="ChEBI" id="CHEBI:37721"/>
        <dbReference type="ChEBI" id="CHEBI:61527"/>
        <dbReference type="ChEBI" id="CHEBI:456216"/>
        <dbReference type="EC" id="2.7.1.1"/>
    </reaction>
    <physiologicalReaction direction="left-to-right" evidence="9">
        <dbReference type="Rhea" id="RHEA:16126"/>
    </physiologicalReaction>
</comment>
<accession>A0ABY8MJM9</accession>
<dbReference type="EMBL" id="CP123443">
    <property type="protein sequence ID" value="WGK70177.1"/>
    <property type="molecule type" value="Genomic_DNA"/>
</dbReference>
<evidence type="ECO:0000256" key="1">
    <source>
        <dbReference type="ARBA" id="ARBA00004921"/>
    </source>
</evidence>
<dbReference type="InterPro" id="IPR022673">
    <property type="entry name" value="Hexokinase_C"/>
</dbReference>
<dbReference type="InterPro" id="IPR022672">
    <property type="entry name" value="Hexokinase_N"/>
</dbReference>
<reference evidence="12 13" key="1">
    <citation type="submission" date="2023-04" db="EMBL/GenBank/DDBJ databases">
        <title>Spirochaete genome identified in red abalone sample constitutes a novel genus.</title>
        <authorList>
            <person name="Sharma S.P."/>
            <person name="Purcell C.M."/>
            <person name="Hyde J.R."/>
            <person name="Severin A.J."/>
        </authorList>
    </citation>
    <scope>NUCLEOTIDE SEQUENCE [LARGE SCALE GENOMIC DNA]</scope>
    <source>
        <strain evidence="12 13">SP-2023</strain>
    </source>
</reference>
<keyword evidence="7" id="KW-0067">ATP-binding</keyword>
<dbReference type="CDD" id="cd24000">
    <property type="entry name" value="ASKHA_NBD_HK"/>
    <property type="match status" value="1"/>
</dbReference>
<keyword evidence="4" id="KW-0808">Transferase</keyword>
<proteinExistence type="inferred from homology"/>
<dbReference type="PROSITE" id="PS51748">
    <property type="entry name" value="HEXOKINASE_2"/>
    <property type="match status" value="1"/>
</dbReference>
<comment type="pathway">
    <text evidence="2">Carbohydrate metabolism.</text>
</comment>
<dbReference type="PRINTS" id="PR00475">
    <property type="entry name" value="HEXOKINASE"/>
</dbReference>
<dbReference type="SUPFAM" id="SSF53067">
    <property type="entry name" value="Actin-like ATPase domain"/>
    <property type="match status" value="2"/>
</dbReference>
<sequence>MPASDTLETGTNRTVVRQFLERHGLVFGSGSAVSGAEPEQLLSDYLAEMEKGLKAPGTGSLKMIPAYISPDKPFLRNQATPVLDAGGTNLRCALITIPGSGPPLSEHYAKREMPALKAPLSSADFFAEIADFVAPVLLEYYRRYQQAPPYLGFCFSYPTQIVITDKGDLDGKLLQWSKEVKVPELVGRHVGRSLLKVLGQKFGREQAPRHICIINDTVATLLAGRAAADDADYTDFVGYILGTGINSCHAEPKEVIAALDERYRAERAIVNVESGNYSRFPQSSFDKEYNALTQDPGAYLQEKASSGRYWGELVCIVLRGAAREGILPADLENLPLQSSAAMNALLQHPGKPGHLGSIKLAAGIPPGFNGTFAAWLDEQGPKVADVNVRERIYFLIEAVLERSALFTAINMAACILRSEGGTSPLNPVCLTVDGSTFYALHRFSLRVRFWLDEILSEERGRKRYYRIKTVENAPLLGAAIAALGFGQG</sequence>
<feature type="domain" description="Hexokinase N-terminal" evidence="10">
    <location>
        <begin position="40"/>
        <end position="224"/>
    </location>
</feature>
<dbReference type="InterPro" id="IPR001312">
    <property type="entry name" value="Hexokinase"/>
</dbReference>
<dbReference type="Gene3D" id="3.30.420.40">
    <property type="match status" value="1"/>
</dbReference>
<feature type="domain" description="Hexokinase C-terminal" evidence="11">
    <location>
        <begin position="237"/>
        <end position="483"/>
    </location>
</feature>
<organism evidence="12 13">
    <name type="scientific">Candidatus Haliotispira prima</name>
    <dbReference type="NCBI Taxonomy" id="3034016"/>
    <lineage>
        <taxon>Bacteria</taxon>
        <taxon>Pseudomonadati</taxon>
        <taxon>Spirochaetota</taxon>
        <taxon>Spirochaetia</taxon>
        <taxon>Spirochaetales</taxon>
        <taxon>Spirochaetaceae</taxon>
        <taxon>Candidatus Haliotispira</taxon>
    </lineage>
</organism>
<evidence type="ECO:0000256" key="7">
    <source>
        <dbReference type="ARBA" id="ARBA00022840"/>
    </source>
</evidence>
<comment type="pathway">
    <text evidence="1">Carbohydrate degradation.</text>
</comment>
<gene>
    <name evidence="12" type="ORF">P0082_04775</name>
</gene>
<keyword evidence="8" id="KW-0324">Glycolysis</keyword>
<evidence type="ECO:0000313" key="12">
    <source>
        <dbReference type="EMBL" id="WGK70177.1"/>
    </source>
</evidence>
<evidence type="ECO:0000256" key="8">
    <source>
        <dbReference type="ARBA" id="ARBA00023152"/>
    </source>
</evidence>
<dbReference type="Proteomes" id="UP001228690">
    <property type="component" value="Chromosome"/>
</dbReference>
<evidence type="ECO:0000256" key="2">
    <source>
        <dbReference type="ARBA" id="ARBA00005007"/>
    </source>
</evidence>
<evidence type="ECO:0000256" key="4">
    <source>
        <dbReference type="ARBA" id="ARBA00022679"/>
    </source>
</evidence>
<evidence type="ECO:0008006" key="14">
    <source>
        <dbReference type="Google" id="ProtNLM"/>
    </source>
</evidence>
<name>A0ABY8MJM9_9SPIO</name>
<dbReference type="PANTHER" id="PTHR19443:SF16">
    <property type="entry name" value="HEXOKINASE TYPE 1-RELATED"/>
    <property type="match status" value="1"/>
</dbReference>
<comment type="similarity">
    <text evidence="3">Belongs to the hexokinase family.</text>
</comment>
<evidence type="ECO:0000256" key="5">
    <source>
        <dbReference type="ARBA" id="ARBA00022741"/>
    </source>
</evidence>
<dbReference type="Pfam" id="PF00349">
    <property type="entry name" value="Hexokinase_1"/>
    <property type="match status" value="1"/>
</dbReference>
<dbReference type="Pfam" id="PF03727">
    <property type="entry name" value="Hexokinase_2"/>
    <property type="match status" value="1"/>
</dbReference>
<dbReference type="RefSeq" id="WP_326928384.1">
    <property type="nucleotide sequence ID" value="NZ_CP123443.1"/>
</dbReference>
<dbReference type="Gene3D" id="3.40.367.20">
    <property type="match status" value="1"/>
</dbReference>
<keyword evidence="5" id="KW-0547">Nucleotide-binding</keyword>
<evidence type="ECO:0000259" key="10">
    <source>
        <dbReference type="Pfam" id="PF00349"/>
    </source>
</evidence>
<evidence type="ECO:0000256" key="9">
    <source>
        <dbReference type="ARBA" id="ARBA00047905"/>
    </source>
</evidence>
<keyword evidence="6" id="KW-0418">Kinase</keyword>
<evidence type="ECO:0000259" key="11">
    <source>
        <dbReference type="Pfam" id="PF03727"/>
    </source>
</evidence>
<evidence type="ECO:0000313" key="13">
    <source>
        <dbReference type="Proteomes" id="UP001228690"/>
    </source>
</evidence>
<dbReference type="PANTHER" id="PTHR19443">
    <property type="entry name" value="HEXOKINASE"/>
    <property type="match status" value="1"/>
</dbReference>
<evidence type="ECO:0000256" key="6">
    <source>
        <dbReference type="ARBA" id="ARBA00022777"/>
    </source>
</evidence>